<dbReference type="AlphaFoldDB" id="A0AAP0HHT2"/>
<protein>
    <submittedName>
        <fullName evidence="1">Uncharacterized protein</fullName>
    </submittedName>
</protein>
<keyword evidence="2" id="KW-1185">Reference proteome</keyword>
<dbReference type="Proteomes" id="UP001417504">
    <property type="component" value="Unassembled WGS sequence"/>
</dbReference>
<organism evidence="1 2">
    <name type="scientific">Stephania japonica</name>
    <dbReference type="NCBI Taxonomy" id="461633"/>
    <lineage>
        <taxon>Eukaryota</taxon>
        <taxon>Viridiplantae</taxon>
        <taxon>Streptophyta</taxon>
        <taxon>Embryophyta</taxon>
        <taxon>Tracheophyta</taxon>
        <taxon>Spermatophyta</taxon>
        <taxon>Magnoliopsida</taxon>
        <taxon>Ranunculales</taxon>
        <taxon>Menispermaceae</taxon>
        <taxon>Menispermoideae</taxon>
        <taxon>Cissampelideae</taxon>
        <taxon>Stephania</taxon>
    </lineage>
</organism>
<comment type="caution">
    <text evidence="1">The sequence shown here is derived from an EMBL/GenBank/DDBJ whole genome shotgun (WGS) entry which is preliminary data.</text>
</comment>
<proteinExistence type="predicted"/>
<name>A0AAP0HHT2_9MAGN</name>
<dbReference type="EMBL" id="JBBNAE010000011">
    <property type="protein sequence ID" value="KAK9085302.1"/>
    <property type="molecule type" value="Genomic_DNA"/>
</dbReference>
<accession>A0AAP0HHT2</accession>
<sequence>MRRLGKIYIVRTYEEELEYRQLDVTFEDSRKLQLARRFWKEEDFDRSIKVLNMSEDPNDPLPICVFKDARNGSIEDCEERSRYLTKRLCKQNPLLKDEVQWNTSRIFDGGSSAPVENVPATTAQNILMPQANDQQPADEILPANASNNV</sequence>
<gene>
    <name evidence="1" type="ORF">Sjap_025713</name>
</gene>
<evidence type="ECO:0000313" key="2">
    <source>
        <dbReference type="Proteomes" id="UP001417504"/>
    </source>
</evidence>
<evidence type="ECO:0000313" key="1">
    <source>
        <dbReference type="EMBL" id="KAK9085302.1"/>
    </source>
</evidence>
<reference evidence="1 2" key="1">
    <citation type="submission" date="2024-01" db="EMBL/GenBank/DDBJ databases">
        <title>Genome assemblies of Stephania.</title>
        <authorList>
            <person name="Yang L."/>
        </authorList>
    </citation>
    <scope>NUCLEOTIDE SEQUENCE [LARGE SCALE GENOMIC DNA]</scope>
    <source>
        <strain evidence="1">QJT</strain>
        <tissue evidence="1">Leaf</tissue>
    </source>
</reference>